<feature type="region of interest" description="Disordered" evidence="1">
    <location>
        <begin position="1"/>
        <end position="68"/>
    </location>
</feature>
<proteinExistence type="predicted"/>
<evidence type="ECO:0000313" key="3">
    <source>
        <dbReference type="Proteomes" id="UP000324222"/>
    </source>
</evidence>
<dbReference type="EMBL" id="VSRR010002361">
    <property type="protein sequence ID" value="MPC31058.1"/>
    <property type="molecule type" value="Genomic_DNA"/>
</dbReference>
<dbReference type="Proteomes" id="UP000324222">
    <property type="component" value="Unassembled WGS sequence"/>
</dbReference>
<accession>A0A5B7EC07</accession>
<feature type="compositionally biased region" description="Pro residues" evidence="1">
    <location>
        <begin position="19"/>
        <end position="29"/>
    </location>
</feature>
<sequence length="68" mass="6964">MHVCRPGDGGRGGSIATPLIPPTPPPPPGDSGHSEVPPTIRRQPACPEAPTGLYTPLINNTQPPLPSP</sequence>
<gene>
    <name evidence="2" type="ORF">E2C01_024335</name>
</gene>
<organism evidence="2 3">
    <name type="scientific">Portunus trituberculatus</name>
    <name type="common">Swimming crab</name>
    <name type="synonym">Neptunus trituberculatus</name>
    <dbReference type="NCBI Taxonomy" id="210409"/>
    <lineage>
        <taxon>Eukaryota</taxon>
        <taxon>Metazoa</taxon>
        <taxon>Ecdysozoa</taxon>
        <taxon>Arthropoda</taxon>
        <taxon>Crustacea</taxon>
        <taxon>Multicrustacea</taxon>
        <taxon>Malacostraca</taxon>
        <taxon>Eumalacostraca</taxon>
        <taxon>Eucarida</taxon>
        <taxon>Decapoda</taxon>
        <taxon>Pleocyemata</taxon>
        <taxon>Brachyura</taxon>
        <taxon>Eubrachyura</taxon>
        <taxon>Portunoidea</taxon>
        <taxon>Portunidae</taxon>
        <taxon>Portuninae</taxon>
        <taxon>Portunus</taxon>
    </lineage>
</organism>
<protein>
    <submittedName>
        <fullName evidence="2">Uncharacterized protein</fullName>
    </submittedName>
</protein>
<comment type="caution">
    <text evidence="2">The sequence shown here is derived from an EMBL/GenBank/DDBJ whole genome shotgun (WGS) entry which is preliminary data.</text>
</comment>
<evidence type="ECO:0000313" key="2">
    <source>
        <dbReference type="EMBL" id="MPC31058.1"/>
    </source>
</evidence>
<evidence type="ECO:0000256" key="1">
    <source>
        <dbReference type="SAM" id="MobiDB-lite"/>
    </source>
</evidence>
<reference evidence="2 3" key="1">
    <citation type="submission" date="2019-05" db="EMBL/GenBank/DDBJ databases">
        <title>Another draft genome of Portunus trituberculatus and its Hox gene families provides insights of decapod evolution.</title>
        <authorList>
            <person name="Jeong J.-H."/>
            <person name="Song I."/>
            <person name="Kim S."/>
            <person name="Choi T."/>
            <person name="Kim D."/>
            <person name="Ryu S."/>
            <person name="Kim W."/>
        </authorList>
    </citation>
    <scope>NUCLEOTIDE SEQUENCE [LARGE SCALE GENOMIC DNA]</scope>
    <source>
        <tissue evidence="2">Muscle</tissue>
    </source>
</reference>
<dbReference type="AlphaFoldDB" id="A0A5B7EC07"/>
<name>A0A5B7EC07_PORTR</name>
<keyword evidence="3" id="KW-1185">Reference proteome</keyword>